<protein>
    <submittedName>
        <fullName evidence="7">Progranulin</fullName>
    </submittedName>
</protein>
<dbReference type="EMBL" id="BMAW01037466">
    <property type="protein sequence ID" value="GFU48511.1"/>
    <property type="molecule type" value="Genomic_DNA"/>
</dbReference>
<sequence>MQLLLCLSLLSCVAGVFSYCDIGFCKQNETCCSAESPEDWRCCPYPDAVCCADQLHCCPKGTECDIETGACFPQEVVKSDDIQKRMGLVDEPASDIVDAQIRCDKDFSCPKWSTCCELLNGKYGCCPLSNAVCCPDKIHCCSANERCDASSRYCVGAS</sequence>
<comment type="caution">
    <text evidence="7">The sequence shown here is derived from an EMBL/GenBank/DDBJ whole genome shotgun (WGS) entry which is preliminary data.</text>
</comment>
<name>A0A8X6QX97_NEPPI</name>
<dbReference type="Pfam" id="PF00396">
    <property type="entry name" value="Granulin"/>
    <property type="match status" value="2"/>
</dbReference>
<evidence type="ECO:0000256" key="1">
    <source>
        <dbReference type="ARBA" id="ARBA00004613"/>
    </source>
</evidence>
<dbReference type="Gene3D" id="2.10.25.160">
    <property type="entry name" value="Granulin"/>
    <property type="match status" value="2"/>
</dbReference>
<dbReference type="PANTHER" id="PTHR12274:SF3">
    <property type="entry name" value="PROGRANULIN"/>
    <property type="match status" value="1"/>
</dbReference>
<keyword evidence="3" id="KW-0964">Secreted</keyword>
<dbReference type="SMART" id="SM00277">
    <property type="entry name" value="GRAN"/>
    <property type="match status" value="2"/>
</dbReference>
<feature type="domain" description="Granulins" evidence="6">
    <location>
        <begin position="51"/>
        <end position="64"/>
    </location>
</feature>
<dbReference type="AlphaFoldDB" id="A0A8X6QX97"/>
<dbReference type="OrthoDB" id="6432221at2759"/>
<dbReference type="InterPro" id="IPR000118">
    <property type="entry name" value="Granulin"/>
</dbReference>
<feature type="chain" id="PRO_5036486411" evidence="5">
    <location>
        <begin position="19"/>
        <end position="158"/>
    </location>
</feature>
<dbReference type="Proteomes" id="UP000887013">
    <property type="component" value="Unassembled WGS sequence"/>
</dbReference>
<evidence type="ECO:0000256" key="2">
    <source>
        <dbReference type="ARBA" id="ARBA00010093"/>
    </source>
</evidence>
<feature type="signal peptide" evidence="5">
    <location>
        <begin position="1"/>
        <end position="18"/>
    </location>
</feature>
<accession>A0A8X6QX97</accession>
<keyword evidence="5" id="KW-0732">Signal</keyword>
<evidence type="ECO:0000256" key="3">
    <source>
        <dbReference type="ARBA" id="ARBA00022525"/>
    </source>
</evidence>
<dbReference type="InterPro" id="IPR039036">
    <property type="entry name" value="Granulin_fam"/>
</dbReference>
<dbReference type="GO" id="GO:0005576">
    <property type="term" value="C:extracellular region"/>
    <property type="evidence" value="ECO:0007669"/>
    <property type="project" value="UniProtKB-SubCell"/>
</dbReference>
<keyword evidence="4" id="KW-1015">Disulfide bond</keyword>
<evidence type="ECO:0000256" key="4">
    <source>
        <dbReference type="ARBA" id="ARBA00023157"/>
    </source>
</evidence>
<organism evidence="7 8">
    <name type="scientific">Nephila pilipes</name>
    <name type="common">Giant wood spider</name>
    <name type="synonym">Nephila maculata</name>
    <dbReference type="NCBI Taxonomy" id="299642"/>
    <lineage>
        <taxon>Eukaryota</taxon>
        <taxon>Metazoa</taxon>
        <taxon>Ecdysozoa</taxon>
        <taxon>Arthropoda</taxon>
        <taxon>Chelicerata</taxon>
        <taxon>Arachnida</taxon>
        <taxon>Araneae</taxon>
        <taxon>Araneomorphae</taxon>
        <taxon>Entelegynae</taxon>
        <taxon>Araneoidea</taxon>
        <taxon>Nephilidae</taxon>
        <taxon>Nephila</taxon>
    </lineage>
</organism>
<comment type="subcellular location">
    <subcellularLocation>
        <location evidence="1">Secreted</location>
    </subcellularLocation>
</comment>
<dbReference type="InterPro" id="IPR037277">
    <property type="entry name" value="Granulin_sf"/>
</dbReference>
<evidence type="ECO:0000313" key="7">
    <source>
        <dbReference type="EMBL" id="GFU48511.1"/>
    </source>
</evidence>
<keyword evidence="8" id="KW-1185">Reference proteome</keyword>
<dbReference type="PROSITE" id="PS00799">
    <property type="entry name" value="GRANULINS"/>
    <property type="match status" value="1"/>
</dbReference>
<gene>
    <name evidence="7" type="primary">GRN</name>
    <name evidence="7" type="ORF">NPIL_45781</name>
</gene>
<evidence type="ECO:0000256" key="5">
    <source>
        <dbReference type="SAM" id="SignalP"/>
    </source>
</evidence>
<proteinExistence type="inferred from homology"/>
<dbReference type="SUPFAM" id="SSF57277">
    <property type="entry name" value="Granulin repeat"/>
    <property type="match status" value="1"/>
</dbReference>
<reference evidence="7" key="1">
    <citation type="submission" date="2020-08" db="EMBL/GenBank/DDBJ databases">
        <title>Multicomponent nature underlies the extraordinary mechanical properties of spider dragline silk.</title>
        <authorList>
            <person name="Kono N."/>
            <person name="Nakamura H."/>
            <person name="Mori M."/>
            <person name="Yoshida Y."/>
            <person name="Ohtoshi R."/>
            <person name="Malay A.D."/>
            <person name="Moran D.A.P."/>
            <person name="Tomita M."/>
            <person name="Numata K."/>
            <person name="Arakawa K."/>
        </authorList>
    </citation>
    <scope>NUCLEOTIDE SEQUENCE</scope>
</reference>
<comment type="similarity">
    <text evidence="2">Belongs to the granulin family.</text>
</comment>
<dbReference type="PANTHER" id="PTHR12274">
    <property type="entry name" value="GRANULIN"/>
    <property type="match status" value="1"/>
</dbReference>
<evidence type="ECO:0000313" key="8">
    <source>
        <dbReference type="Proteomes" id="UP000887013"/>
    </source>
</evidence>
<evidence type="ECO:0000259" key="6">
    <source>
        <dbReference type="PROSITE" id="PS00799"/>
    </source>
</evidence>